<proteinExistence type="predicted"/>
<evidence type="ECO:0000313" key="3">
    <source>
        <dbReference type="Proteomes" id="UP001222087"/>
    </source>
</evidence>
<sequence length="77" mass="8879">MMEHAERIANPPRHYSHPSGILADKELTNDERIAALRNWRNDIDLRLIATEENMGPSTADVTLVEEIDNLLNYLEQH</sequence>
<evidence type="ECO:0000313" key="2">
    <source>
        <dbReference type="EMBL" id="WED44344.1"/>
    </source>
</evidence>
<keyword evidence="3" id="KW-1185">Reference proteome</keyword>
<gene>
    <name evidence="2" type="ORF">PXX05_06035</name>
</gene>
<protein>
    <submittedName>
        <fullName evidence="2">Uncharacterized protein</fullName>
    </submittedName>
</protein>
<reference evidence="2 3" key="1">
    <citation type="submission" date="2023-02" db="EMBL/GenBank/DDBJ databases">
        <title>Genome Sequence of L. cardiaca H63T.</title>
        <authorList>
            <person name="Lopez A.E."/>
            <person name="Cianciotto N.P."/>
        </authorList>
    </citation>
    <scope>NUCLEOTIDE SEQUENCE [LARGE SCALE GENOMIC DNA]</scope>
    <source>
        <strain evidence="2 3">H63</strain>
    </source>
</reference>
<accession>A0ABY8AUJ4</accession>
<dbReference type="Proteomes" id="UP001222087">
    <property type="component" value="Chromosome"/>
</dbReference>
<dbReference type="RefSeq" id="WP_275090162.1">
    <property type="nucleotide sequence ID" value="NZ_CP119078.1"/>
</dbReference>
<organism evidence="2 3">
    <name type="scientific">Legionella cardiaca</name>
    <dbReference type="NCBI Taxonomy" id="1071983"/>
    <lineage>
        <taxon>Bacteria</taxon>
        <taxon>Pseudomonadati</taxon>
        <taxon>Pseudomonadota</taxon>
        <taxon>Gammaproteobacteria</taxon>
        <taxon>Legionellales</taxon>
        <taxon>Legionellaceae</taxon>
        <taxon>Legionella</taxon>
    </lineage>
</organism>
<evidence type="ECO:0000256" key="1">
    <source>
        <dbReference type="SAM" id="MobiDB-lite"/>
    </source>
</evidence>
<feature type="region of interest" description="Disordered" evidence="1">
    <location>
        <begin position="1"/>
        <end position="22"/>
    </location>
</feature>
<dbReference type="EMBL" id="CP119078">
    <property type="protein sequence ID" value="WED44344.1"/>
    <property type="molecule type" value="Genomic_DNA"/>
</dbReference>
<name>A0ABY8AUJ4_9GAMM</name>